<evidence type="ECO:0008006" key="4">
    <source>
        <dbReference type="Google" id="ProtNLM"/>
    </source>
</evidence>
<gene>
    <name evidence="3" type="ORF">S01H1_16528</name>
</gene>
<dbReference type="NCBIfam" id="NF005559">
    <property type="entry name" value="PRK07231.1"/>
    <property type="match status" value="1"/>
</dbReference>
<evidence type="ECO:0000313" key="3">
    <source>
        <dbReference type="EMBL" id="GAF82594.1"/>
    </source>
</evidence>
<comment type="similarity">
    <text evidence="1">Belongs to the short-chain dehydrogenases/reductases (SDR) family.</text>
</comment>
<dbReference type="InterPro" id="IPR036291">
    <property type="entry name" value="NAD(P)-bd_dom_sf"/>
</dbReference>
<dbReference type="PANTHER" id="PTHR42760">
    <property type="entry name" value="SHORT-CHAIN DEHYDROGENASES/REDUCTASES FAMILY MEMBER"/>
    <property type="match status" value="1"/>
</dbReference>
<dbReference type="Pfam" id="PF13561">
    <property type="entry name" value="adh_short_C2"/>
    <property type="match status" value="1"/>
</dbReference>
<proteinExistence type="inferred from homology"/>
<dbReference type="FunFam" id="3.40.50.720:FF:000084">
    <property type="entry name" value="Short-chain dehydrogenase reductase"/>
    <property type="match status" value="1"/>
</dbReference>
<dbReference type="PRINTS" id="PR00081">
    <property type="entry name" value="GDHRDH"/>
</dbReference>
<dbReference type="GO" id="GO:0048038">
    <property type="term" value="F:quinone binding"/>
    <property type="evidence" value="ECO:0007669"/>
    <property type="project" value="TreeGrafter"/>
</dbReference>
<evidence type="ECO:0000256" key="2">
    <source>
        <dbReference type="ARBA" id="ARBA00023002"/>
    </source>
</evidence>
<reference evidence="3" key="1">
    <citation type="journal article" date="2014" name="Front. Microbiol.">
        <title>High frequency of phylogenetically diverse reductive dehalogenase-homologous genes in deep subseafloor sedimentary metagenomes.</title>
        <authorList>
            <person name="Kawai M."/>
            <person name="Futagami T."/>
            <person name="Toyoda A."/>
            <person name="Takaki Y."/>
            <person name="Nishi S."/>
            <person name="Hori S."/>
            <person name="Arai W."/>
            <person name="Tsubouchi T."/>
            <person name="Morono Y."/>
            <person name="Uchiyama I."/>
            <person name="Ito T."/>
            <person name="Fujiyama A."/>
            <person name="Inagaki F."/>
            <person name="Takami H."/>
        </authorList>
    </citation>
    <scope>NUCLEOTIDE SEQUENCE</scope>
    <source>
        <strain evidence="3">Expedition CK06-06</strain>
    </source>
</reference>
<dbReference type="AlphaFoldDB" id="X0SNG5"/>
<dbReference type="PROSITE" id="PS00061">
    <property type="entry name" value="ADH_SHORT"/>
    <property type="match status" value="1"/>
</dbReference>
<dbReference type="GO" id="GO:0006633">
    <property type="term" value="P:fatty acid biosynthetic process"/>
    <property type="evidence" value="ECO:0007669"/>
    <property type="project" value="TreeGrafter"/>
</dbReference>
<name>X0SNG5_9ZZZZ</name>
<evidence type="ECO:0000256" key="1">
    <source>
        <dbReference type="ARBA" id="ARBA00006484"/>
    </source>
</evidence>
<feature type="non-terminal residue" evidence="3">
    <location>
        <position position="262"/>
    </location>
</feature>
<protein>
    <recommendedName>
        <fullName evidence="4">SDR family oxidoreductase</fullName>
    </recommendedName>
</protein>
<keyword evidence="2" id="KW-0560">Oxidoreductase</keyword>
<sequence>MTKPTIAELFDLSGKGAVVTGGAMGIGQGIAFRLAEAGAGVMIADINLEAATQTVEEIKSGGGKAQAVYSDVRSAADAKKVAKATVEAFGSLDILVNNAGIYPLVPLMQVTEELWDKVLGINLKGSFLYAQAAAEEMIKAGHGGKIINIASIDAMKPQEMGIHYNASKGGVVMLTKALALELAPHKILVNTVAPGGITTPGVDIANNAFSQATGIEPEVLMQGFVQRIPLQHRGEPDDIAKVVLFLASTAADYMTGSLLLVD</sequence>
<dbReference type="InterPro" id="IPR002347">
    <property type="entry name" value="SDR_fam"/>
</dbReference>
<dbReference type="GO" id="GO:0016616">
    <property type="term" value="F:oxidoreductase activity, acting on the CH-OH group of donors, NAD or NADP as acceptor"/>
    <property type="evidence" value="ECO:0007669"/>
    <property type="project" value="TreeGrafter"/>
</dbReference>
<dbReference type="PRINTS" id="PR00080">
    <property type="entry name" value="SDRFAMILY"/>
</dbReference>
<dbReference type="PANTHER" id="PTHR42760:SF133">
    <property type="entry name" value="3-OXOACYL-[ACYL-CARRIER-PROTEIN] REDUCTASE"/>
    <property type="match status" value="1"/>
</dbReference>
<comment type="caution">
    <text evidence="3">The sequence shown here is derived from an EMBL/GenBank/DDBJ whole genome shotgun (WGS) entry which is preliminary data.</text>
</comment>
<dbReference type="Gene3D" id="3.40.50.720">
    <property type="entry name" value="NAD(P)-binding Rossmann-like Domain"/>
    <property type="match status" value="1"/>
</dbReference>
<dbReference type="SUPFAM" id="SSF51735">
    <property type="entry name" value="NAD(P)-binding Rossmann-fold domains"/>
    <property type="match status" value="1"/>
</dbReference>
<organism evidence="3">
    <name type="scientific">marine sediment metagenome</name>
    <dbReference type="NCBI Taxonomy" id="412755"/>
    <lineage>
        <taxon>unclassified sequences</taxon>
        <taxon>metagenomes</taxon>
        <taxon>ecological metagenomes</taxon>
    </lineage>
</organism>
<accession>X0SNG5</accession>
<dbReference type="InterPro" id="IPR020904">
    <property type="entry name" value="Sc_DH/Rdtase_CS"/>
</dbReference>
<dbReference type="EMBL" id="BARS01008701">
    <property type="protein sequence ID" value="GAF82594.1"/>
    <property type="molecule type" value="Genomic_DNA"/>
</dbReference>